<dbReference type="Pfam" id="PF13516">
    <property type="entry name" value="LRR_6"/>
    <property type="match status" value="1"/>
</dbReference>
<dbReference type="EMBL" id="JAEPQZ010000005">
    <property type="protein sequence ID" value="KAG2181265.1"/>
    <property type="molecule type" value="Genomic_DNA"/>
</dbReference>
<dbReference type="GO" id="GO:0019005">
    <property type="term" value="C:SCF ubiquitin ligase complex"/>
    <property type="evidence" value="ECO:0007669"/>
    <property type="project" value="TreeGrafter"/>
</dbReference>
<dbReference type="SMART" id="SM00367">
    <property type="entry name" value="LRR_CC"/>
    <property type="match status" value="4"/>
</dbReference>
<dbReference type="Gene3D" id="3.80.10.10">
    <property type="entry name" value="Ribonuclease Inhibitor"/>
    <property type="match status" value="1"/>
</dbReference>
<sequence>MGGRERKLTVDIIHILIHYLSDHETLLALALACDIATTPVAQHIWRCPKPKSIQHVEKLTQVVQQSLSSNAKKQGSRLLPFYRLWITGYDFSTLGPDSALHVPASSFTTLLTITTLRLEYLNLNHCIALSSDLVSRHMPSLRYLNLSSCTQFSSATLISILTQDLDSSLRTLDLSNCSINDAVIIRVARHHNRLRDLYLKHSGNISDSAIMALAESCPELEHIIIGLPHGIVQSNKITDTSMTTLAQSCPRLKTVICRGQTRITEKSKEMFDQKCPNIAICDLSAEEMSSHHQHIQTHN</sequence>
<dbReference type="GO" id="GO:0031146">
    <property type="term" value="P:SCF-dependent proteasomal ubiquitin-dependent protein catabolic process"/>
    <property type="evidence" value="ECO:0007669"/>
    <property type="project" value="TreeGrafter"/>
</dbReference>
<protein>
    <recommendedName>
        <fullName evidence="3">RNI-like protein</fullName>
    </recommendedName>
</protein>
<dbReference type="PANTHER" id="PTHR13318">
    <property type="entry name" value="PARTNER OF PAIRED, ISOFORM B-RELATED"/>
    <property type="match status" value="1"/>
</dbReference>
<reference evidence="1" key="1">
    <citation type="submission" date="2020-12" db="EMBL/GenBank/DDBJ databases">
        <title>Metabolic potential, ecology and presence of endohyphal bacteria is reflected in genomic diversity of Mucoromycotina.</title>
        <authorList>
            <person name="Muszewska A."/>
            <person name="Okrasinska A."/>
            <person name="Steczkiewicz K."/>
            <person name="Drgas O."/>
            <person name="Orlowska M."/>
            <person name="Perlinska-Lenart U."/>
            <person name="Aleksandrzak-Piekarczyk T."/>
            <person name="Szatraj K."/>
            <person name="Zielenkiewicz U."/>
            <person name="Pilsyk S."/>
            <person name="Malc E."/>
            <person name="Mieczkowski P."/>
            <person name="Kruszewska J.S."/>
            <person name="Biernat P."/>
            <person name="Pawlowska J."/>
        </authorList>
    </citation>
    <scope>NUCLEOTIDE SEQUENCE</scope>
    <source>
        <strain evidence="1">WA0000067209</strain>
    </source>
</reference>
<evidence type="ECO:0000313" key="1">
    <source>
        <dbReference type="EMBL" id="KAG2181265.1"/>
    </source>
</evidence>
<dbReference type="SUPFAM" id="SSF52047">
    <property type="entry name" value="RNI-like"/>
    <property type="match status" value="1"/>
</dbReference>
<dbReference type="OrthoDB" id="550575at2759"/>
<organism evidence="1 2">
    <name type="scientific">Mortierella isabellina</name>
    <name type="common">Filamentous fungus</name>
    <name type="synonym">Umbelopsis isabellina</name>
    <dbReference type="NCBI Taxonomy" id="91625"/>
    <lineage>
        <taxon>Eukaryota</taxon>
        <taxon>Fungi</taxon>
        <taxon>Fungi incertae sedis</taxon>
        <taxon>Mucoromycota</taxon>
        <taxon>Mucoromycotina</taxon>
        <taxon>Umbelopsidomycetes</taxon>
        <taxon>Umbelopsidales</taxon>
        <taxon>Umbelopsidaceae</taxon>
        <taxon>Umbelopsis</taxon>
    </lineage>
</organism>
<evidence type="ECO:0000313" key="2">
    <source>
        <dbReference type="Proteomes" id="UP000654370"/>
    </source>
</evidence>
<name>A0A8H7UFM7_MORIS</name>
<dbReference type="Proteomes" id="UP000654370">
    <property type="component" value="Unassembled WGS sequence"/>
</dbReference>
<keyword evidence="2" id="KW-1185">Reference proteome</keyword>
<dbReference type="AlphaFoldDB" id="A0A8H7UFM7"/>
<proteinExistence type="predicted"/>
<accession>A0A8H7UFM7</accession>
<dbReference type="InterPro" id="IPR032675">
    <property type="entry name" value="LRR_dom_sf"/>
</dbReference>
<dbReference type="InterPro" id="IPR006553">
    <property type="entry name" value="Leu-rich_rpt_Cys-con_subtyp"/>
</dbReference>
<gene>
    <name evidence="1" type="ORF">INT43_008848</name>
</gene>
<comment type="caution">
    <text evidence="1">The sequence shown here is derived from an EMBL/GenBank/DDBJ whole genome shotgun (WGS) entry which is preliminary data.</text>
</comment>
<evidence type="ECO:0008006" key="3">
    <source>
        <dbReference type="Google" id="ProtNLM"/>
    </source>
</evidence>
<dbReference type="InterPro" id="IPR001611">
    <property type="entry name" value="Leu-rich_rpt"/>
</dbReference>